<evidence type="ECO:0000313" key="1">
    <source>
        <dbReference type="EMBL" id="TKR69225.1"/>
    </source>
</evidence>
<gene>
    <name evidence="1" type="ORF">L596_021409</name>
</gene>
<dbReference type="AlphaFoldDB" id="A0A4V5ZZW6"/>
<protein>
    <submittedName>
        <fullName evidence="1">Uncharacterized protein</fullName>
    </submittedName>
</protein>
<comment type="caution">
    <text evidence="1">The sequence shown here is derived from an EMBL/GenBank/DDBJ whole genome shotgun (WGS) entry which is preliminary data.</text>
</comment>
<accession>A0A4V5ZZW6</accession>
<reference evidence="1 2" key="1">
    <citation type="journal article" date="2015" name="Genome Biol.">
        <title>Comparative genomics of Steinernema reveals deeply conserved gene regulatory networks.</title>
        <authorList>
            <person name="Dillman A.R."/>
            <person name="Macchietto M."/>
            <person name="Porter C.F."/>
            <person name="Rogers A."/>
            <person name="Williams B."/>
            <person name="Antoshechkin I."/>
            <person name="Lee M.M."/>
            <person name="Goodwin Z."/>
            <person name="Lu X."/>
            <person name="Lewis E.E."/>
            <person name="Goodrich-Blair H."/>
            <person name="Stock S.P."/>
            <person name="Adams B.J."/>
            <person name="Sternberg P.W."/>
            <person name="Mortazavi A."/>
        </authorList>
    </citation>
    <scope>NUCLEOTIDE SEQUENCE [LARGE SCALE GENOMIC DNA]</scope>
    <source>
        <strain evidence="1 2">ALL</strain>
    </source>
</reference>
<keyword evidence="2" id="KW-1185">Reference proteome</keyword>
<evidence type="ECO:0000313" key="2">
    <source>
        <dbReference type="Proteomes" id="UP000298663"/>
    </source>
</evidence>
<dbReference type="Proteomes" id="UP000298663">
    <property type="component" value="Unassembled WGS sequence"/>
</dbReference>
<organism evidence="1 2">
    <name type="scientific">Steinernema carpocapsae</name>
    <name type="common">Entomopathogenic nematode</name>
    <dbReference type="NCBI Taxonomy" id="34508"/>
    <lineage>
        <taxon>Eukaryota</taxon>
        <taxon>Metazoa</taxon>
        <taxon>Ecdysozoa</taxon>
        <taxon>Nematoda</taxon>
        <taxon>Chromadorea</taxon>
        <taxon>Rhabditida</taxon>
        <taxon>Tylenchina</taxon>
        <taxon>Panagrolaimomorpha</taxon>
        <taxon>Strongyloidoidea</taxon>
        <taxon>Steinernematidae</taxon>
        <taxon>Steinernema</taxon>
    </lineage>
</organism>
<sequence length="88" mass="9761">MSPPLSAPSELENWICLRRIFRLVFVEAALESARTPLDVLSELSPEDFEADTPVVSRDVSVAPFRNRPSSDVSAAQVRSARWFSAILS</sequence>
<reference evidence="1 2" key="2">
    <citation type="journal article" date="2019" name="G3 (Bethesda)">
        <title>Hybrid Assembly of the Genome of the Entomopathogenic Nematode Steinernema carpocapsae Identifies the X-Chromosome.</title>
        <authorList>
            <person name="Serra L."/>
            <person name="Macchietto M."/>
            <person name="Macias-Munoz A."/>
            <person name="McGill C.J."/>
            <person name="Rodriguez I.M."/>
            <person name="Rodriguez B."/>
            <person name="Murad R."/>
            <person name="Mortazavi A."/>
        </authorList>
    </citation>
    <scope>NUCLEOTIDE SEQUENCE [LARGE SCALE GENOMIC DNA]</scope>
    <source>
        <strain evidence="1 2">ALL</strain>
    </source>
</reference>
<name>A0A4V5ZZW6_STECR</name>
<proteinExistence type="predicted"/>
<dbReference type="EMBL" id="AZBU02000007">
    <property type="protein sequence ID" value="TKR69225.1"/>
    <property type="molecule type" value="Genomic_DNA"/>
</dbReference>